<evidence type="ECO:0000256" key="8">
    <source>
        <dbReference type="ARBA" id="ARBA00022989"/>
    </source>
</evidence>
<protein>
    <recommendedName>
        <fullName evidence="3">histidine kinase</fullName>
        <ecNumber evidence="3">2.7.13.3</ecNumber>
    </recommendedName>
</protein>
<keyword evidence="7 12" id="KW-0418">Kinase</keyword>
<dbReference type="Pfam" id="PF00672">
    <property type="entry name" value="HAMP"/>
    <property type="match status" value="1"/>
</dbReference>
<evidence type="ECO:0000256" key="3">
    <source>
        <dbReference type="ARBA" id="ARBA00012438"/>
    </source>
</evidence>
<keyword evidence="4" id="KW-0597">Phosphoprotein</keyword>
<dbReference type="SMART" id="SM00388">
    <property type="entry name" value="HisKA"/>
    <property type="match status" value="1"/>
</dbReference>
<evidence type="ECO:0000256" key="1">
    <source>
        <dbReference type="ARBA" id="ARBA00000085"/>
    </source>
</evidence>
<evidence type="ECO:0000256" key="9">
    <source>
        <dbReference type="ARBA" id="ARBA00023012"/>
    </source>
</evidence>
<dbReference type="InterPro" id="IPR036097">
    <property type="entry name" value="HisK_dim/P_sf"/>
</dbReference>
<dbReference type="OrthoDB" id="9786919at2"/>
<keyword evidence="13" id="KW-1185">Reference proteome</keyword>
<evidence type="ECO:0000256" key="5">
    <source>
        <dbReference type="ARBA" id="ARBA00022679"/>
    </source>
</evidence>
<keyword evidence="9" id="KW-0902">Two-component regulatory system</keyword>
<keyword evidence="5" id="KW-0808">Transferase</keyword>
<evidence type="ECO:0000256" key="7">
    <source>
        <dbReference type="ARBA" id="ARBA00022777"/>
    </source>
</evidence>
<dbReference type="EC" id="2.7.13.3" evidence="3"/>
<evidence type="ECO:0000313" key="12">
    <source>
        <dbReference type="EMBL" id="RNL78508.1"/>
    </source>
</evidence>
<keyword evidence="6 10" id="KW-0812">Transmembrane</keyword>
<dbReference type="Gene3D" id="6.10.340.10">
    <property type="match status" value="1"/>
</dbReference>
<dbReference type="SMART" id="SM00304">
    <property type="entry name" value="HAMP"/>
    <property type="match status" value="1"/>
</dbReference>
<dbReference type="Proteomes" id="UP000277094">
    <property type="component" value="Unassembled WGS sequence"/>
</dbReference>
<dbReference type="SUPFAM" id="SSF47384">
    <property type="entry name" value="Homodimeric domain of signal transducing histidine kinase"/>
    <property type="match status" value="1"/>
</dbReference>
<dbReference type="PROSITE" id="PS50885">
    <property type="entry name" value="HAMP"/>
    <property type="match status" value="1"/>
</dbReference>
<dbReference type="EMBL" id="RJSG01000002">
    <property type="protein sequence ID" value="RNL78508.1"/>
    <property type="molecule type" value="Genomic_DNA"/>
</dbReference>
<evidence type="ECO:0000259" key="11">
    <source>
        <dbReference type="PROSITE" id="PS50885"/>
    </source>
</evidence>
<organism evidence="12 13">
    <name type="scientific">Nocardioides marmorisolisilvae</name>
    <dbReference type="NCBI Taxonomy" id="1542737"/>
    <lineage>
        <taxon>Bacteria</taxon>
        <taxon>Bacillati</taxon>
        <taxon>Actinomycetota</taxon>
        <taxon>Actinomycetes</taxon>
        <taxon>Propionibacteriales</taxon>
        <taxon>Nocardioidaceae</taxon>
        <taxon>Nocardioides</taxon>
    </lineage>
</organism>
<reference evidence="12 13" key="1">
    <citation type="submission" date="2018-11" db="EMBL/GenBank/DDBJ databases">
        <authorList>
            <person name="Li F."/>
        </authorList>
    </citation>
    <scope>NUCLEOTIDE SEQUENCE [LARGE SCALE GENOMIC DNA]</scope>
    <source>
        <strain evidence="12 13">KIS18-7</strain>
    </source>
</reference>
<dbReference type="PANTHER" id="PTHR45436">
    <property type="entry name" value="SENSOR HISTIDINE KINASE YKOH"/>
    <property type="match status" value="1"/>
</dbReference>
<dbReference type="RefSeq" id="WP_123233007.1">
    <property type="nucleotide sequence ID" value="NZ_RJSG01000002.1"/>
</dbReference>
<evidence type="ECO:0000256" key="2">
    <source>
        <dbReference type="ARBA" id="ARBA00004236"/>
    </source>
</evidence>
<evidence type="ECO:0000256" key="10">
    <source>
        <dbReference type="SAM" id="Phobius"/>
    </source>
</evidence>
<proteinExistence type="predicted"/>
<dbReference type="AlphaFoldDB" id="A0A3N0DSA3"/>
<dbReference type="GO" id="GO:0005886">
    <property type="term" value="C:plasma membrane"/>
    <property type="evidence" value="ECO:0007669"/>
    <property type="project" value="UniProtKB-SubCell"/>
</dbReference>
<name>A0A3N0DSA3_9ACTN</name>
<comment type="caution">
    <text evidence="12">The sequence shown here is derived from an EMBL/GenBank/DDBJ whole genome shotgun (WGS) entry which is preliminary data.</text>
</comment>
<keyword evidence="10" id="KW-0472">Membrane</keyword>
<feature type="domain" description="HAMP" evidence="11">
    <location>
        <begin position="150"/>
        <end position="202"/>
    </location>
</feature>
<gene>
    <name evidence="12" type="ORF">EFL95_05275</name>
</gene>
<evidence type="ECO:0000256" key="4">
    <source>
        <dbReference type="ARBA" id="ARBA00022553"/>
    </source>
</evidence>
<dbReference type="InterPro" id="IPR040868">
    <property type="entry name" value="DraK_HK_N"/>
</dbReference>
<dbReference type="PANTHER" id="PTHR45436:SF5">
    <property type="entry name" value="SENSOR HISTIDINE KINASE TRCS"/>
    <property type="match status" value="1"/>
</dbReference>
<evidence type="ECO:0000313" key="13">
    <source>
        <dbReference type="Proteomes" id="UP000277094"/>
    </source>
</evidence>
<dbReference type="Pfam" id="PF18092">
    <property type="entry name" value="DraK_HK_N"/>
    <property type="match status" value="1"/>
</dbReference>
<dbReference type="GO" id="GO:0000155">
    <property type="term" value="F:phosphorelay sensor kinase activity"/>
    <property type="evidence" value="ECO:0007669"/>
    <property type="project" value="InterPro"/>
</dbReference>
<sequence length="393" mass="41968">MRERLVAAFVGLTVLVVALYGIPRAYFLADLVRTQEQHRVDRTVELARVAIDERVAAHQKVTPAFLDRLADEDERIRIDTGGTLIDSTDGPRSAKGNVTASAKLANGDTVWVLRSADAVDAEIARALLPLVVLGLVLAVLAGAAGFVIARRMSRPFQQLAEAARGLGAGRLHPNLPAYRVPEAQAIGEALRSSGEKLDALLTHERELAVHASHELRTPVTALKLELEDLALWPETPETVSAQLGKATAELDRLSEAIAELLASSREVLSSEEIDLDLDALLADTVERLNNAGIAVIHDPSGPMPTRLDPQPLIRVLAMVITSGQGAAFVSATDRSTHLEVRVGWSGTPPKSASAATNELAASIGGNLSLDGQAITLRLPKRAVSSRKDDDVDR</sequence>
<dbReference type="Pfam" id="PF00512">
    <property type="entry name" value="HisKA"/>
    <property type="match status" value="1"/>
</dbReference>
<evidence type="ECO:0000256" key="6">
    <source>
        <dbReference type="ARBA" id="ARBA00022692"/>
    </source>
</evidence>
<accession>A0A3N0DSA3</accession>
<comment type="catalytic activity">
    <reaction evidence="1">
        <text>ATP + protein L-histidine = ADP + protein N-phospho-L-histidine.</text>
        <dbReference type="EC" id="2.7.13.3"/>
    </reaction>
</comment>
<dbReference type="InterPro" id="IPR050428">
    <property type="entry name" value="TCS_sensor_his_kinase"/>
</dbReference>
<dbReference type="InterPro" id="IPR003660">
    <property type="entry name" value="HAMP_dom"/>
</dbReference>
<dbReference type="CDD" id="cd00082">
    <property type="entry name" value="HisKA"/>
    <property type="match status" value="1"/>
</dbReference>
<comment type="subcellular location">
    <subcellularLocation>
        <location evidence="2">Cell membrane</location>
    </subcellularLocation>
</comment>
<dbReference type="InterPro" id="IPR003661">
    <property type="entry name" value="HisK_dim/P_dom"/>
</dbReference>
<dbReference type="Gene3D" id="1.10.287.130">
    <property type="match status" value="1"/>
</dbReference>
<keyword evidence="8 10" id="KW-1133">Transmembrane helix</keyword>
<feature type="transmembrane region" description="Helical" evidence="10">
    <location>
        <begin position="126"/>
        <end position="149"/>
    </location>
</feature>